<accession>A0A498QM17</accession>
<sequence length="86" mass="9142">MITAYCLCAGPGRKAGRGLSFGLTVTLDGRHGAGLVQLLELPMLIPIHFDDCGVFASPLADFNREMGNRGPADRIIELERGASITV</sequence>
<evidence type="ECO:0000313" key="1">
    <source>
        <dbReference type="EMBL" id="VBA48288.1"/>
    </source>
</evidence>
<organism evidence="1 2">
    <name type="scientific">Mycobacterium pseudokansasii</name>
    <dbReference type="NCBI Taxonomy" id="2341080"/>
    <lineage>
        <taxon>Bacteria</taxon>
        <taxon>Bacillati</taxon>
        <taxon>Actinomycetota</taxon>
        <taxon>Actinomycetes</taxon>
        <taxon>Mycobacteriales</taxon>
        <taxon>Mycobacteriaceae</taxon>
        <taxon>Mycobacterium</taxon>
    </lineage>
</organism>
<keyword evidence="2" id="KW-1185">Reference proteome</keyword>
<dbReference type="Proteomes" id="UP000268285">
    <property type="component" value="Unassembled WGS sequence"/>
</dbReference>
<dbReference type="InterPro" id="IPR036866">
    <property type="entry name" value="RibonucZ/Hydroxyglut_hydro"/>
</dbReference>
<protein>
    <submittedName>
        <fullName evidence="1">Uncharacterized protein</fullName>
    </submittedName>
</protein>
<evidence type="ECO:0000313" key="2">
    <source>
        <dbReference type="Proteomes" id="UP000268285"/>
    </source>
</evidence>
<reference evidence="1 2" key="1">
    <citation type="submission" date="2018-09" db="EMBL/GenBank/DDBJ databases">
        <authorList>
            <person name="Tagini F."/>
        </authorList>
    </citation>
    <scope>NUCLEOTIDE SEQUENCE [LARGE SCALE GENOMIC DNA]</scope>
    <source>
        <strain evidence="1 2">MK142</strain>
    </source>
</reference>
<name>A0A498QM17_9MYCO</name>
<dbReference type="EMBL" id="UPHU01000001">
    <property type="protein sequence ID" value="VBA48288.1"/>
    <property type="molecule type" value="Genomic_DNA"/>
</dbReference>
<gene>
    <name evidence="1" type="ORF">LAUMK142_01245</name>
</gene>
<dbReference type="Gene3D" id="3.60.15.10">
    <property type="entry name" value="Ribonuclease Z/Hydroxyacylglutathione hydrolase-like"/>
    <property type="match status" value="1"/>
</dbReference>
<proteinExistence type="predicted"/>
<dbReference type="AlphaFoldDB" id="A0A498QM17"/>